<dbReference type="InterPro" id="IPR006913">
    <property type="entry name" value="CENP-V/GFA"/>
</dbReference>
<evidence type="ECO:0000256" key="4">
    <source>
        <dbReference type="ARBA" id="ARBA00023239"/>
    </source>
</evidence>
<dbReference type="OrthoDB" id="4188830at2"/>
<accession>A0A317C6A6</accession>
<evidence type="ECO:0000256" key="1">
    <source>
        <dbReference type="ARBA" id="ARBA00005495"/>
    </source>
</evidence>
<evidence type="ECO:0000259" key="5">
    <source>
        <dbReference type="PROSITE" id="PS51891"/>
    </source>
</evidence>
<protein>
    <submittedName>
        <fullName evidence="6">Gfa-like protein</fullName>
    </submittedName>
</protein>
<dbReference type="Gene3D" id="3.90.1590.10">
    <property type="entry name" value="glutathione-dependent formaldehyde- activating enzyme (gfa)"/>
    <property type="match status" value="1"/>
</dbReference>
<gene>
    <name evidence="6" type="ORF">DKW60_18665</name>
</gene>
<dbReference type="AlphaFoldDB" id="A0A317C6A6"/>
<dbReference type="RefSeq" id="WP_109839181.1">
    <property type="nucleotide sequence ID" value="NZ_QGKM01000072.1"/>
</dbReference>
<comment type="caution">
    <text evidence="6">The sequence shown here is derived from an EMBL/GenBank/DDBJ whole genome shotgun (WGS) entry which is preliminary data.</text>
</comment>
<dbReference type="InterPro" id="IPR011057">
    <property type="entry name" value="Mss4-like_sf"/>
</dbReference>
<dbReference type="Pfam" id="PF04828">
    <property type="entry name" value="GFA"/>
    <property type="match status" value="1"/>
</dbReference>
<organism evidence="6 7">
    <name type="scientific">Leucothrix pacifica</name>
    <dbReference type="NCBI Taxonomy" id="1247513"/>
    <lineage>
        <taxon>Bacteria</taxon>
        <taxon>Pseudomonadati</taxon>
        <taxon>Pseudomonadota</taxon>
        <taxon>Gammaproteobacteria</taxon>
        <taxon>Thiotrichales</taxon>
        <taxon>Thiotrichaceae</taxon>
        <taxon>Leucothrix</taxon>
    </lineage>
</organism>
<feature type="domain" description="CENP-V/GFA" evidence="5">
    <location>
        <begin position="7"/>
        <end position="124"/>
    </location>
</feature>
<keyword evidence="2" id="KW-0479">Metal-binding</keyword>
<evidence type="ECO:0000313" key="7">
    <source>
        <dbReference type="Proteomes" id="UP000245539"/>
    </source>
</evidence>
<dbReference type="GO" id="GO:0046872">
    <property type="term" value="F:metal ion binding"/>
    <property type="evidence" value="ECO:0007669"/>
    <property type="project" value="UniProtKB-KW"/>
</dbReference>
<evidence type="ECO:0000256" key="2">
    <source>
        <dbReference type="ARBA" id="ARBA00022723"/>
    </source>
</evidence>
<evidence type="ECO:0000256" key="3">
    <source>
        <dbReference type="ARBA" id="ARBA00022833"/>
    </source>
</evidence>
<dbReference type="PANTHER" id="PTHR33337">
    <property type="entry name" value="GFA DOMAIN-CONTAINING PROTEIN"/>
    <property type="match status" value="1"/>
</dbReference>
<comment type="similarity">
    <text evidence="1">Belongs to the Gfa family.</text>
</comment>
<proteinExistence type="inferred from homology"/>
<keyword evidence="7" id="KW-1185">Reference proteome</keyword>
<dbReference type="PROSITE" id="PS51891">
    <property type="entry name" value="CENP_V_GFA"/>
    <property type="match status" value="1"/>
</dbReference>
<name>A0A317C6A6_9GAMM</name>
<dbReference type="SUPFAM" id="SSF51316">
    <property type="entry name" value="Mss4-like"/>
    <property type="match status" value="1"/>
</dbReference>
<evidence type="ECO:0000313" key="6">
    <source>
        <dbReference type="EMBL" id="PWQ92933.1"/>
    </source>
</evidence>
<dbReference type="GO" id="GO:0016846">
    <property type="term" value="F:carbon-sulfur lyase activity"/>
    <property type="evidence" value="ECO:0007669"/>
    <property type="project" value="InterPro"/>
</dbReference>
<dbReference type="PANTHER" id="PTHR33337:SF40">
    <property type="entry name" value="CENP-V_GFA DOMAIN-CONTAINING PROTEIN-RELATED"/>
    <property type="match status" value="1"/>
</dbReference>
<reference evidence="6 7" key="1">
    <citation type="submission" date="2018-05" db="EMBL/GenBank/DDBJ databases">
        <title>Leucothrix arctica sp. nov., isolated from Arctic seawater.</title>
        <authorList>
            <person name="Choi A."/>
            <person name="Baek K."/>
        </authorList>
    </citation>
    <scope>NUCLEOTIDE SEQUENCE [LARGE SCALE GENOMIC DNA]</scope>
    <source>
        <strain evidence="6 7">JCM 18388</strain>
    </source>
</reference>
<sequence length="141" mass="15560">MSEESFATGGCLCGKVQYTLSNEPVRMAQCHCDHCRRSTGTGHISLAFFKKDDFEVTGETSHYTTTADDGAQLTRHFCPECGSRLYGTNSSAPPIVSIAVGCVDDSSWFKPHVIVYNKHKPVWDHMDTSVPTFEEMPPAPK</sequence>
<dbReference type="Proteomes" id="UP000245539">
    <property type="component" value="Unassembled WGS sequence"/>
</dbReference>
<keyword evidence="3" id="KW-0862">Zinc</keyword>
<dbReference type="EMBL" id="QGKM01000072">
    <property type="protein sequence ID" value="PWQ92933.1"/>
    <property type="molecule type" value="Genomic_DNA"/>
</dbReference>
<keyword evidence="4" id="KW-0456">Lyase</keyword>